<dbReference type="EMBL" id="LR746496">
    <property type="protein sequence ID" value="CAA7600869.1"/>
    <property type="molecule type" value="Genomic_DNA"/>
</dbReference>
<protein>
    <submittedName>
        <fullName evidence="1">Uncharacterized protein</fullName>
    </submittedName>
</protein>
<evidence type="ECO:0000313" key="3">
    <source>
        <dbReference type="Proteomes" id="UP001071230"/>
    </source>
</evidence>
<dbReference type="KEGG" id="aacx:DEACI_1522"/>
<dbReference type="EMBL" id="CDGJ01000046">
    <property type="protein sequence ID" value="CEJ07218.1"/>
    <property type="molecule type" value="Genomic_DNA"/>
</dbReference>
<proteinExistence type="predicted"/>
<reference evidence="2" key="1">
    <citation type="submission" date="2014-11" db="EMBL/GenBank/DDBJ databases">
        <authorList>
            <person name="Hornung B.V."/>
        </authorList>
    </citation>
    <scope>NUCLEOTIDE SEQUENCE</scope>
    <source>
        <strain evidence="2">INE</strain>
    </source>
</reference>
<name>A0A8S0W7K3_9FIRM</name>
<accession>A0A8S0W7K3</accession>
<dbReference type="AlphaFoldDB" id="A0A8S0W7K3"/>
<dbReference type="Proteomes" id="UP000836597">
    <property type="component" value="Chromosome"/>
</dbReference>
<evidence type="ECO:0000313" key="2">
    <source>
        <dbReference type="EMBL" id="CEJ07218.1"/>
    </source>
</evidence>
<reference evidence="1" key="2">
    <citation type="submission" date="2020-01" db="EMBL/GenBank/DDBJ databases">
        <authorList>
            <person name="Hornung B."/>
        </authorList>
    </citation>
    <scope>NUCLEOTIDE SEQUENCE</scope>
    <source>
        <strain evidence="1">PacBioINE</strain>
    </source>
</reference>
<sequence>MGDSNFIVAIGTIALAVTGVKTTWDTRKSIKAAEKSAKASQESAEATKVSVERMKDALIPYFDLSLTWDHGLILTIRNVGPGLGKIRLVTVRNDISFDSVWDPTDYWSHEAPPVKNKKGKTRIRDFVVGSKEEYSFQLQSSPPVSSSDIKSWLSSLSVFYEDVYDRVYRSRIVYTWYAPEEIRVVGKESFPDELSLLICSNIQQIYDIEGEKPVAFNGCSGVRSLAADQSPPLAQSYGVCVTATGGSLPGLKLSPMAMSPRFVWKHRHWRWRLKLEMGKGLCPSACQSVSLSVCQVFWSFSACRKALLGLKGQDVSSGFPELFLKNLLEPGRSVLNGGILGELVVDFADGFDHFAGIIAKTPGYLQSQWEQIIKARAHKKLL</sequence>
<evidence type="ECO:0000313" key="1">
    <source>
        <dbReference type="EMBL" id="CAA7600869.1"/>
    </source>
</evidence>
<gene>
    <name evidence="1" type="ORF">DEACI_1522</name>
    <name evidence="2" type="ORF">DEACI_1676</name>
</gene>
<dbReference type="Proteomes" id="UP001071230">
    <property type="component" value="Unassembled WGS sequence"/>
</dbReference>
<dbReference type="RefSeq" id="WP_240984464.1">
    <property type="nucleotide sequence ID" value="NZ_CDGJ01000046.1"/>
</dbReference>
<keyword evidence="3" id="KW-1185">Reference proteome</keyword>
<organism evidence="1">
    <name type="scientific">Acididesulfobacillus acetoxydans</name>
    <dbReference type="NCBI Taxonomy" id="1561005"/>
    <lineage>
        <taxon>Bacteria</taxon>
        <taxon>Bacillati</taxon>
        <taxon>Bacillota</taxon>
        <taxon>Clostridia</taxon>
        <taxon>Eubacteriales</taxon>
        <taxon>Peptococcaceae</taxon>
        <taxon>Acididesulfobacillus</taxon>
    </lineage>
</organism>